<evidence type="ECO:0000313" key="1">
    <source>
        <dbReference type="EMBL" id="ESO05595.1"/>
    </source>
</evidence>
<organism evidence="2 3">
    <name type="scientific">Helobdella robusta</name>
    <name type="common">Californian leech</name>
    <dbReference type="NCBI Taxonomy" id="6412"/>
    <lineage>
        <taxon>Eukaryota</taxon>
        <taxon>Metazoa</taxon>
        <taxon>Spiralia</taxon>
        <taxon>Lophotrochozoa</taxon>
        <taxon>Annelida</taxon>
        <taxon>Clitellata</taxon>
        <taxon>Hirudinea</taxon>
        <taxon>Rhynchobdellida</taxon>
        <taxon>Glossiphoniidae</taxon>
        <taxon>Helobdella</taxon>
    </lineage>
</organism>
<protein>
    <submittedName>
        <fullName evidence="1 2">Uncharacterized protein</fullName>
    </submittedName>
</protein>
<dbReference type="EMBL" id="KB096325">
    <property type="protein sequence ID" value="ESO05595.1"/>
    <property type="molecule type" value="Genomic_DNA"/>
</dbReference>
<gene>
    <name evidence="2" type="primary">20203546</name>
    <name evidence="1" type="ORF">HELRODRAFT_171243</name>
</gene>
<proteinExistence type="predicted"/>
<accession>T1F3Z7</accession>
<dbReference type="RefSeq" id="XP_009016228.1">
    <property type="nucleotide sequence ID" value="XM_009017980.1"/>
</dbReference>
<evidence type="ECO:0000313" key="2">
    <source>
        <dbReference type="EnsemblMetazoa" id="HelroP171243"/>
    </source>
</evidence>
<dbReference type="HOGENOM" id="CLU_1338856_0_0_1"/>
<sequence>MSGNKIYFGLESFDSYKLSLPCSSKQETKKFFPGLIHDETFVMDHPSQSNAEAYRKDHKINDTFLVPTNVEKCKRSSNTGNQDGTFVVGTKRETVLPVEKTFLVHKALVPNPMLRDEQPVPHNVLITRSSSRNNLLELTGTLNDPSLDDLSMLCHHGSFIEQKQWKDEDDRASNCNNVQKNKNVPVRNVHKNKGGNRNILLKKKF</sequence>
<dbReference type="Proteomes" id="UP000015101">
    <property type="component" value="Unassembled WGS sequence"/>
</dbReference>
<dbReference type="GeneID" id="20203546"/>
<dbReference type="EnsemblMetazoa" id="HelroT171243">
    <property type="protein sequence ID" value="HelroP171243"/>
    <property type="gene ID" value="HelroG171243"/>
</dbReference>
<reference evidence="1 3" key="2">
    <citation type="journal article" date="2013" name="Nature">
        <title>Insights into bilaterian evolution from three spiralian genomes.</title>
        <authorList>
            <person name="Simakov O."/>
            <person name="Marletaz F."/>
            <person name="Cho S.J."/>
            <person name="Edsinger-Gonzales E."/>
            <person name="Havlak P."/>
            <person name="Hellsten U."/>
            <person name="Kuo D.H."/>
            <person name="Larsson T."/>
            <person name="Lv J."/>
            <person name="Arendt D."/>
            <person name="Savage R."/>
            <person name="Osoegawa K."/>
            <person name="de Jong P."/>
            <person name="Grimwood J."/>
            <person name="Chapman J.A."/>
            <person name="Shapiro H."/>
            <person name="Aerts A."/>
            <person name="Otillar R.P."/>
            <person name="Terry A.Y."/>
            <person name="Boore J.L."/>
            <person name="Grigoriev I.V."/>
            <person name="Lindberg D.R."/>
            <person name="Seaver E.C."/>
            <person name="Weisblat D.A."/>
            <person name="Putnam N.H."/>
            <person name="Rokhsar D.S."/>
        </authorList>
    </citation>
    <scope>NUCLEOTIDE SEQUENCE</scope>
</reference>
<reference evidence="3" key="1">
    <citation type="submission" date="2012-12" db="EMBL/GenBank/DDBJ databases">
        <authorList>
            <person name="Hellsten U."/>
            <person name="Grimwood J."/>
            <person name="Chapman J.A."/>
            <person name="Shapiro H."/>
            <person name="Aerts A."/>
            <person name="Otillar R.P."/>
            <person name="Terry A.Y."/>
            <person name="Boore J.L."/>
            <person name="Simakov O."/>
            <person name="Marletaz F."/>
            <person name="Cho S.-J."/>
            <person name="Edsinger-Gonzales E."/>
            <person name="Havlak P."/>
            <person name="Kuo D.-H."/>
            <person name="Larsson T."/>
            <person name="Lv J."/>
            <person name="Arendt D."/>
            <person name="Savage R."/>
            <person name="Osoegawa K."/>
            <person name="de Jong P."/>
            <person name="Lindberg D.R."/>
            <person name="Seaver E.C."/>
            <person name="Weisblat D.A."/>
            <person name="Putnam N.H."/>
            <person name="Grigoriev I.V."/>
            <person name="Rokhsar D.S."/>
        </authorList>
    </citation>
    <scope>NUCLEOTIDE SEQUENCE</scope>
</reference>
<name>T1F3Z7_HELRO</name>
<dbReference type="KEGG" id="hro:HELRODRAFT_171243"/>
<reference evidence="2" key="3">
    <citation type="submission" date="2015-06" db="UniProtKB">
        <authorList>
            <consortium name="EnsemblMetazoa"/>
        </authorList>
    </citation>
    <scope>IDENTIFICATION</scope>
</reference>
<evidence type="ECO:0000313" key="3">
    <source>
        <dbReference type="Proteomes" id="UP000015101"/>
    </source>
</evidence>
<dbReference type="CTD" id="20203546"/>
<dbReference type="EMBL" id="AMQM01003827">
    <property type="status" value="NOT_ANNOTATED_CDS"/>
    <property type="molecule type" value="Genomic_DNA"/>
</dbReference>
<dbReference type="InParanoid" id="T1F3Z7"/>
<keyword evidence="3" id="KW-1185">Reference proteome</keyword>
<dbReference type="AlphaFoldDB" id="T1F3Z7"/>